<keyword evidence="3" id="KW-1185">Reference proteome</keyword>
<evidence type="ECO:0000313" key="2">
    <source>
        <dbReference type="EMBL" id="QAS80182.1"/>
    </source>
</evidence>
<dbReference type="KEGG" id="rad:CO657_19830"/>
<dbReference type="RefSeq" id="WP_054182313.1">
    <property type="nucleotide sequence ID" value="NZ_CP034998.1"/>
</dbReference>
<sequence length="753" mass="79819">MAEDQWAVFRTAPATASTQGPWTKYAAPAAAGNDPWAGFRTAPAAGPWAKYAAPAPASDYVQPAPPPGEIIHGKDRSYISDHPEINTTRPADDPTGRDTAVTMDALKTRGNNADSLVDNILRKEAPLGQGYLFGGADELTSLIVGGANKLMGGDFTDSFSRAQELQRQELARQREEHPIGSVATEIVGGLGSGISLAKNGVTVVGRMANNGLRNIIPRMIAGAGEGAAYGGISGLFGADGGMQNRTNQAIENLPIGAALGAAAVPATDLVRAIFGRVAPIFNRNPDERGDTLTARRLMQDNQTPEMLASAVEEAQAAGQNEYRAVDAAGRNSQRLVAMAAKTPGEARNGIVDDLTNRQEGQAGRMRTIVTDALGQGDNAFQTERSIIAARQAAAQPRYDAAYANPAPQGQFYTDMLGRQSVREALPVLERTAAERQMPITDLFTEVPSPNPQTQEVPTGLVDAAGNPMTRTETVNSNVRIPTARGWDFIKRELDARVNQLYNSGDTTAAEAIKETRNALREQLANDVPGYREALANYSDNSAALEAVQTGRDLVTAGNADEARAAYGALNEGQRDLAKTGAARELTQKIDKPDLGRDRTRIFNTPDMQGRMDTLVDDPVVRALFGDRLGREQDMARAARTITGGSSTYENFADGEAVGDAGSAIIALMTGHPIRAASMLGGRALNTFTRAATGMNDQVAGRISDYLMSTDPEQIRSLADLFTRAQNQAHAPSIAPAVISAGANAPRSGSGDKR</sequence>
<name>A0AAE5TZA4_9HYPH</name>
<feature type="region of interest" description="Disordered" evidence="1">
    <location>
        <begin position="445"/>
        <end position="465"/>
    </location>
</feature>
<protein>
    <submittedName>
        <fullName evidence="2">Uncharacterized protein</fullName>
    </submittedName>
</protein>
<reference evidence="2 3" key="1">
    <citation type="submission" date="2019-01" db="EMBL/GenBank/DDBJ databases">
        <title>Genomic insights into the origins and evolution of symbiotic genes in the Phaseolus vulgaris microsymbionts.</title>
        <authorList>
            <person name="Tong W."/>
        </authorList>
    </citation>
    <scope>NUCLEOTIDE SEQUENCE [LARGE SCALE GENOMIC DNA]</scope>
    <source>
        <strain evidence="2 3">FH23</strain>
    </source>
</reference>
<evidence type="ECO:0000313" key="3">
    <source>
        <dbReference type="Proteomes" id="UP000220927"/>
    </source>
</evidence>
<gene>
    <name evidence="2" type="ORF">CO657_19830</name>
</gene>
<evidence type="ECO:0000256" key="1">
    <source>
        <dbReference type="SAM" id="MobiDB-lite"/>
    </source>
</evidence>
<organism evidence="2 3">
    <name type="scientific">Rhizobium acidisoli</name>
    <dbReference type="NCBI Taxonomy" id="1538158"/>
    <lineage>
        <taxon>Bacteria</taxon>
        <taxon>Pseudomonadati</taxon>
        <taxon>Pseudomonadota</taxon>
        <taxon>Alphaproteobacteria</taxon>
        <taxon>Hyphomicrobiales</taxon>
        <taxon>Rhizobiaceae</taxon>
        <taxon>Rhizobium/Agrobacterium group</taxon>
        <taxon>Rhizobium</taxon>
    </lineage>
</organism>
<dbReference type="AlphaFoldDB" id="A0AAE5TZA4"/>
<accession>A0AAE5TZA4</accession>
<proteinExistence type="predicted"/>
<dbReference type="Proteomes" id="UP000220927">
    <property type="component" value="Chromosome"/>
</dbReference>
<dbReference type="EMBL" id="CP034998">
    <property type="protein sequence ID" value="QAS80182.1"/>
    <property type="molecule type" value="Genomic_DNA"/>
</dbReference>